<dbReference type="Gene3D" id="3.50.50.60">
    <property type="entry name" value="FAD/NAD(P)-binding domain"/>
    <property type="match status" value="1"/>
</dbReference>
<accession>A0A409Y439</accession>
<dbReference type="EMBL" id="NHYE01001200">
    <property type="protein sequence ID" value="PPQ97753.1"/>
    <property type="molecule type" value="Genomic_DNA"/>
</dbReference>
<proteinExistence type="predicted"/>
<dbReference type="InParanoid" id="A0A409Y439"/>
<dbReference type="InterPro" id="IPR036188">
    <property type="entry name" value="FAD/NAD-bd_sf"/>
</dbReference>
<dbReference type="InterPro" id="IPR050982">
    <property type="entry name" value="Auxin_biosynth/cation_transpt"/>
</dbReference>
<dbReference type="PANTHER" id="PTHR43539">
    <property type="entry name" value="FLAVIN-BINDING MONOOXYGENASE-LIKE PROTEIN (AFU_ORTHOLOGUE AFUA_4G09220)"/>
    <property type="match status" value="1"/>
</dbReference>
<dbReference type="GO" id="GO:0004497">
    <property type="term" value="F:monooxygenase activity"/>
    <property type="evidence" value="ECO:0007669"/>
    <property type="project" value="TreeGrafter"/>
</dbReference>
<comment type="caution">
    <text evidence="2">The sequence shown here is derived from an EMBL/GenBank/DDBJ whole genome shotgun (WGS) entry which is preliminary data.</text>
</comment>
<keyword evidence="3" id="KW-1185">Reference proteome</keyword>
<dbReference type="STRING" id="231916.A0A409Y439"/>
<dbReference type="PANTHER" id="PTHR43539:SF68">
    <property type="entry name" value="FLAVIN-BINDING MONOOXYGENASE-LIKE PROTEIN (AFU_ORTHOLOGUE AFUA_4G09220)"/>
    <property type="match status" value="1"/>
</dbReference>
<dbReference type="SUPFAM" id="SSF51905">
    <property type="entry name" value="FAD/NAD(P)-binding domain"/>
    <property type="match status" value="2"/>
</dbReference>
<gene>
    <name evidence="2" type="ORF">CVT26_001801</name>
</gene>
<dbReference type="GO" id="GO:0050660">
    <property type="term" value="F:flavin adenine dinucleotide binding"/>
    <property type="evidence" value="ECO:0007669"/>
    <property type="project" value="TreeGrafter"/>
</dbReference>
<sequence>MPPPAAPVDPAVGPEVVLPTLSKLGFSNLPDDINPEQIATSWFSSFSKAFEAADVDEVLSHLITSSFAFNFFLSSEHVDPAFPEDIPVYWRDIIALSWDIRTFEGTDKIKKFLSSQLKLAGVSKVALQSDMPPSLQRPFPDLAWIQLFFTFETTVGLCSGIVKLVPVLNKESQAPDWKAFTVFTNLEGLKGFPEKIGPLRNQEPNHGKWESARQKEVAFEDRNPTVLIIGGGQNGLTTAARLKALDISTLVIEKNKRIGDNWRGRYEPLCLHTTSHYCHLPYLPFPPTWPLYTPALKLANWLEHYAEALELNVWTSSTVTNATQDPETKTWSVTVVKADGSQRIFQVKHVILAVGLIGGQPIIPKIPGMDIFKGQTLHSLEWRKASENRGNKVVVIGSGVSAHDICTDYVHNGVDVTMVQRSSTYVMSVKNGIPILIGALWSEDGPPADVADRLSLSTPLLAMAGIFHRIFKVIGELDRELLDGLHKAGFRTTTGYKDCGLLLETFTKAGGYYMDVGGSQLIIDGKIKLKNDSQIKEFTETGIKFENGSELEADLVVFCTGQADFLMGGMRDIMRKLFGDEVANRAPDMWGLTEEGEFRGCFREVGSEGLYNMMGDFMTARFFSKTMALRKQPFLAHDMDFNVRFTTEIKAKEEGIIGQKYKD</sequence>
<dbReference type="Pfam" id="PF13738">
    <property type="entry name" value="Pyr_redox_3"/>
    <property type="match status" value="1"/>
</dbReference>
<keyword evidence="1" id="KW-0560">Oxidoreductase</keyword>
<organism evidence="2 3">
    <name type="scientific">Gymnopilus dilepis</name>
    <dbReference type="NCBI Taxonomy" id="231916"/>
    <lineage>
        <taxon>Eukaryota</taxon>
        <taxon>Fungi</taxon>
        <taxon>Dikarya</taxon>
        <taxon>Basidiomycota</taxon>
        <taxon>Agaricomycotina</taxon>
        <taxon>Agaricomycetes</taxon>
        <taxon>Agaricomycetidae</taxon>
        <taxon>Agaricales</taxon>
        <taxon>Agaricineae</taxon>
        <taxon>Hymenogastraceae</taxon>
        <taxon>Gymnopilus</taxon>
    </lineage>
</organism>
<dbReference type="OrthoDB" id="74360at2759"/>
<dbReference type="AlphaFoldDB" id="A0A409Y439"/>
<evidence type="ECO:0008006" key="4">
    <source>
        <dbReference type="Google" id="ProtNLM"/>
    </source>
</evidence>
<evidence type="ECO:0000313" key="3">
    <source>
        <dbReference type="Proteomes" id="UP000284706"/>
    </source>
</evidence>
<evidence type="ECO:0000256" key="1">
    <source>
        <dbReference type="ARBA" id="ARBA00023002"/>
    </source>
</evidence>
<reference evidence="2 3" key="1">
    <citation type="journal article" date="2018" name="Evol. Lett.">
        <title>Horizontal gene cluster transfer increased hallucinogenic mushroom diversity.</title>
        <authorList>
            <person name="Reynolds H.T."/>
            <person name="Vijayakumar V."/>
            <person name="Gluck-Thaler E."/>
            <person name="Korotkin H.B."/>
            <person name="Matheny P.B."/>
            <person name="Slot J.C."/>
        </authorList>
    </citation>
    <scope>NUCLEOTIDE SEQUENCE [LARGE SCALE GENOMIC DNA]</scope>
    <source>
        <strain evidence="2 3">SRW20</strain>
    </source>
</reference>
<dbReference type="Proteomes" id="UP000284706">
    <property type="component" value="Unassembled WGS sequence"/>
</dbReference>
<protein>
    <recommendedName>
        <fullName evidence="4">FAD/NAD(P)-binding domain-containing protein</fullName>
    </recommendedName>
</protein>
<evidence type="ECO:0000313" key="2">
    <source>
        <dbReference type="EMBL" id="PPQ97753.1"/>
    </source>
</evidence>
<name>A0A409Y439_9AGAR</name>
<dbReference type="PRINTS" id="PR00411">
    <property type="entry name" value="PNDRDTASEI"/>
</dbReference>